<sequence>MIKKLLAVFLVSGLKVSYLYGQTTFAGLEHLFTKPKQYQAIYTAGKPVIDGDINDPVWQSVPWTEQFTDIEGDKQPKPTWATRVKLIWSDSALFIAAELDEPHVWATLKQHDEIIYQDNDFEVFIDPDQNTHQYFEIEVNAINTIFDLLLPKPYRNGGDAMISWHVDKLRSAVKVNGTLNNPSDIDKGWTVEMAIPFWALTIGNNLTVPADGTLWRINFSRVEWDTDIQNGKYVKRKDANGRNLPEHNWVWSPQGVINMHYPERWGYLQFVRTITSSGSIVLPYAEQQKRYLWLIYYRQKQYHEKYGKYATHVSDLQFTSSQVIIDKQTNKLHIEATTHQFMGTIQGRDKILWCINQDGFVQKIPQTH</sequence>
<keyword evidence="3" id="KW-1185">Reference proteome</keyword>
<dbReference type="SUPFAM" id="SSF49344">
    <property type="entry name" value="CBD9-like"/>
    <property type="match status" value="1"/>
</dbReference>
<accession>A0AAE3R7X5</accession>
<reference evidence="2" key="1">
    <citation type="submission" date="2023-05" db="EMBL/GenBank/DDBJ databases">
        <authorList>
            <person name="Zhang X."/>
        </authorList>
    </citation>
    <scope>NUCLEOTIDE SEQUENCE</scope>
    <source>
        <strain evidence="2">BD1B2-1</strain>
    </source>
</reference>
<evidence type="ECO:0000313" key="3">
    <source>
        <dbReference type="Proteomes" id="UP001232063"/>
    </source>
</evidence>
<dbReference type="PANTHER" id="PTHR35532">
    <property type="entry name" value="SIMILAR TO POLYHYDROXYALKANOATE DEPOLYMERASE"/>
    <property type="match status" value="1"/>
</dbReference>
<dbReference type="AlphaFoldDB" id="A0AAE3R7X5"/>
<dbReference type="Pfam" id="PF06452">
    <property type="entry name" value="CBM9_1"/>
    <property type="match status" value="1"/>
</dbReference>
<comment type="caution">
    <text evidence="2">The sequence shown here is derived from an EMBL/GenBank/DDBJ whole genome shotgun (WGS) entry which is preliminary data.</text>
</comment>
<evidence type="ECO:0000259" key="1">
    <source>
        <dbReference type="Pfam" id="PF06452"/>
    </source>
</evidence>
<dbReference type="PANTHER" id="PTHR35532:SF5">
    <property type="entry name" value="CARBOHYDRATE-BINDING DOMAIN-CONTAINING PROTEIN"/>
    <property type="match status" value="1"/>
</dbReference>
<dbReference type="Gene3D" id="2.60.40.1190">
    <property type="match status" value="1"/>
</dbReference>
<proteinExistence type="predicted"/>
<feature type="domain" description="Carbohydrate-binding" evidence="1">
    <location>
        <begin position="49"/>
        <end position="243"/>
    </location>
</feature>
<protein>
    <submittedName>
        <fullName evidence="2">Carbohydrate-binding family 9-like protein</fullName>
    </submittedName>
</protein>
<gene>
    <name evidence="2" type="ORF">QNI22_20520</name>
</gene>
<dbReference type="InterPro" id="IPR010502">
    <property type="entry name" value="Carb-bd_dom_fam9"/>
</dbReference>
<dbReference type="EMBL" id="JASJOU010000007">
    <property type="protein sequence ID" value="MDJ1503065.1"/>
    <property type="molecule type" value="Genomic_DNA"/>
</dbReference>
<dbReference type="GO" id="GO:0016052">
    <property type="term" value="P:carbohydrate catabolic process"/>
    <property type="evidence" value="ECO:0007669"/>
    <property type="project" value="InterPro"/>
</dbReference>
<dbReference type="GO" id="GO:0004553">
    <property type="term" value="F:hydrolase activity, hydrolyzing O-glycosyl compounds"/>
    <property type="evidence" value="ECO:0007669"/>
    <property type="project" value="InterPro"/>
</dbReference>
<dbReference type="CDD" id="cd09620">
    <property type="entry name" value="CBM9_like_3"/>
    <property type="match status" value="1"/>
</dbReference>
<dbReference type="Proteomes" id="UP001232063">
    <property type="component" value="Unassembled WGS sequence"/>
</dbReference>
<dbReference type="GO" id="GO:0030246">
    <property type="term" value="F:carbohydrate binding"/>
    <property type="evidence" value="ECO:0007669"/>
    <property type="project" value="InterPro"/>
</dbReference>
<organism evidence="2 3">
    <name type="scientific">Xanthocytophaga agilis</name>
    <dbReference type="NCBI Taxonomy" id="3048010"/>
    <lineage>
        <taxon>Bacteria</taxon>
        <taxon>Pseudomonadati</taxon>
        <taxon>Bacteroidota</taxon>
        <taxon>Cytophagia</taxon>
        <taxon>Cytophagales</taxon>
        <taxon>Rhodocytophagaceae</taxon>
        <taxon>Xanthocytophaga</taxon>
    </lineage>
</organism>
<dbReference type="RefSeq" id="WP_314513524.1">
    <property type="nucleotide sequence ID" value="NZ_JASJOU010000007.1"/>
</dbReference>
<name>A0AAE3R7X5_9BACT</name>
<evidence type="ECO:0000313" key="2">
    <source>
        <dbReference type="EMBL" id="MDJ1503065.1"/>
    </source>
</evidence>